<organism evidence="2 3">
    <name type="scientific">Chaetoceros tenuissimus</name>
    <dbReference type="NCBI Taxonomy" id="426638"/>
    <lineage>
        <taxon>Eukaryota</taxon>
        <taxon>Sar</taxon>
        <taxon>Stramenopiles</taxon>
        <taxon>Ochrophyta</taxon>
        <taxon>Bacillariophyta</taxon>
        <taxon>Coscinodiscophyceae</taxon>
        <taxon>Chaetocerotophycidae</taxon>
        <taxon>Chaetocerotales</taxon>
        <taxon>Chaetocerotaceae</taxon>
        <taxon>Chaetoceros</taxon>
    </lineage>
</organism>
<feature type="signal peptide" evidence="1">
    <location>
        <begin position="1"/>
        <end position="20"/>
    </location>
</feature>
<keyword evidence="1" id="KW-0732">Signal</keyword>
<dbReference type="Proteomes" id="UP001054902">
    <property type="component" value="Unassembled WGS sequence"/>
</dbReference>
<evidence type="ECO:0000313" key="2">
    <source>
        <dbReference type="EMBL" id="GFH60816.1"/>
    </source>
</evidence>
<sequence length="444" mass="49190">MKIPAYSSLFVLIAAAQVAAFAPSQVFSTKNINSHLYMSEPASDLTGKIVAQRYIYRLSPERSSVTTPYTLEERQYYTVAEDRSLEPFGEKHFIFRDDVRKNPDVEAPEESVKKNGMPRVYTRIGKPLYTVKDLKEDDGDEELGGSVWESSYVMALYCMEHPEIITGKGLELGSGVGVGSILATIGAGLASGSTETSTSSGYQSIEDIANTPVASPDSDDEESLMAPVPKNLQKIVLSDTHENLLNNCLDNLGSAAFPIAKAEVSYLDWKTRVSNDMKNAFDFIIGCDCAYYFPLVNPLARTVAYSLKSSPYDRRNNDQIVRGRFLHIGPEHRESIDDLKRKLGRGYKMTSRMKEIVLESIALVPLIIDSLEDVEKQMNEEVEGSLGGYVEYQSVDSSRYTALTAVHNEDYDGLNGDYFFPAETGREGSYGDSAQELDYGTEAM</sequence>
<dbReference type="Pfam" id="PF10294">
    <property type="entry name" value="Methyltransf_16"/>
    <property type="match status" value="1"/>
</dbReference>
<name>A0AAD3DCK9_9STRA</name>
<evidence type="ECO:0008006" key="4">
    <source>
        <dbReference type="Google" id="ProtNLM"/>
    </source>
</evidence>
<dbReference type="AlphaFoldDB" id="A0AAD3DCK9"/>
<proteinExistence type="predicted"/>
<feature type="chain" id="PRO_5041972687" description="Calmodulin-lysine N-methyltransferase" evidence="1">
    <location>
        <begin position="21"/>
        <end position="444"/>
    </location>
</feature>
<evidence type="ECO:0000313" key="3">
    <source>
        <dbReference type="Proteomes" id="UP001054902"/>
    </source>
</evidence>
<protein>
    <recommendedName>
        <fullName evidence="4">Calmodulin-lysine N-methyltransferase</fullName>
    </recommendedName>
</protein>
<dbReference type="InterPro" id="IPR029063">
    <property type="entry name" value="SAM-dependent_MTases_sf"/>
</dbReference>
<dbReference type="Gene3D" id="3.40.50.150">
    <property type="entry name" value="Vaccinia Virus protein VP39"/>
    <property type="match status" value="1"/>
</dbReference>
<accession>A0AAD3DCK9</accession>
<dbReference type="EMBL" id="BLLK01000069">
    <property type="protein sequence ID" value="GFH60816.1"/>
    <property type="molecule type" value="Genomic_DNA"/>
</dbReference>
<evidence type="ECO:0000256" key="1">
    <source>
        <dbReference type="SAM" id="SignalP"/>
    </source>
</evidence>
<reference evidence="2 3" key="1">
    <citation type="journal article" date="2021" name="Sci. Rep.">
        <title>The genome of the diatom Chaetoceros tenuissimus carries an ancient integrated fragment of an extant virus.</title>
        <authorList>
            <person name="Hongo Y."/>
            <person name="Kimura K."/>
            <person name="Takaki Y."/>
            <person name="Yoshida Y."/>
            <person name="Baba S."/>
            <person name="Kobayashi G."/>
            <person name="Nagasaki K."/>
            <person name="Hano T."/>
            <person name="Tomaru Y."/>
        </authorList>
    </citation>
    <scope>NUCLEOTIDE SEQUENCE [LARGE SCALE GENOMIC DNA]</scope>
    <source>
        <strain evidence="2 3">NIES-3715</strain>
    </source>
</reference>
<dbReference type="InterPro" id="IPR019410">
    <property type="entry name" value="Methyltransf_16"/>
</dbReference>
<gene>
    <name evidence="2" type="ORF">CTEN210_17292</name>
</gene>
<dbReference type="PANTHER" id="PTHR14614">
    <property type="entry name" value="HEPATOCELLULAR CARCINOMA-ASSOCIATED ANTIGEN"/>
    <property type="match status" value="1"/>
</dbReference>
<keyword evidence="3" id="KW-1185">Reference proteome</keyword>
<comment type="caution">
    <text evidence="2">The sequence shown here is derived from an EMBL/GenBank/DDBJ whole genome shotgun (WGS) entry which is preliminary data.</text>
</comment>